<protein>
    <submittedName>
        <fullName evidence="2">Uncharacterized protein</fullName>
    </submittedName>
</protein>
<reference evidence="1" key="2">
    <citation type="submission" date="2020-08" db="EMBL/GenBank/DDBJ databases">
        <authorList>
            <person name="Shumante A."/>
            <person name="Zimin A.V."/>
            <person name="Puiu D."/>
            <person name="Salzberg S.L."/>
        </authorList>
    </citation>
    <scope>NUCLEOTIDE SEQUENCE</scope>
    <source>
        <strain evidence="1">WC2-LM</strain>
        <tissue evidence="1">Liver</tissue>
    </source>
</reference>
<gene>
    <name evidence="1" type="ORF">GHT09_008823</name>
    <name evidence="2" type="ORF">MONAX_5E046920</name>
</gene>
<evidence type="ECO:0000313" key="1">
    <source>
        <dbReference type="EMBL" id="KAF7479966.1"/>
    </source>
</evidence>
<dbReference type="Proteomes" id="UP000662637">
    <property type="component" value="Unassembled WGS sequence"/>
</dbReference>
<proteinExistence type="predicted"/>
<accession>A0A5E4AUR5</accession>
<dbReference type="Proteomes" id="UP000335636">
    <property type="component" value="Unassembled WGS sequence"/>
</dbReference>
<evidence type="ECO:0000313" key="2">
    <source>
        <dbReference type="EMBL" id="VTJ60282.1"/>
    </source>
</evidence>
<reference evidence="2 3" key="1">
    <citation type="submission" date="2019-04" db="EMBL/GenBank/DDBJ databases">
        <authorList>
            <person name="Alioto T."/>
            <person name="Alioto T."/>
        </authorList>
    </citation>
    <scope>NUCLEOTIDE SEQUENCE [LARGE SCALE GENOMIC DNA]</scope>
</reference>
<dbReference type="AlphaFoldDB" id="A0A5E4AUR5"/>
<dbReference type="EMBL" id="WJEC01001019">
    <property type="protein sequence ID" value="KAF7479966.1"/>
    <property type="molecule type" value="Genomic_DNA"/>
</dbReference>
<evidence type="ECO:0000313" key="3">
    <source>
        <dbReference type="Proteomes" id="UP000335636"/>
    </source>
</evidence>
<dbReference type="EMBL" id="CABDUW010000143">
    <property type="protein sequence ID" value="VTJ60282.1"/>
    <property type="molecule type" value="Genomic_DNA"/>
</dbReference>
<keyword evidence="3" id="KW-1185">Reference proteome</keyword>
<organism evidence="2 3">
    <name type="scientific">Marmota monax</name>
    <name type="common">Woodchuck</name>
    <dbReference type="NCBI Taxonomy" id="9995"/>
    <lineage>
        <taxon>Eukaryota</taxon>
        <taxon>Metazoa</taxon>
        <taxon>Chordata</taxon>
        <taxon>Craniata</taxon>
        <taxon>Vertebrata</taxon>
        <taxon>Euteleostomi</taxon>
        <taxon>Mammalia</taxon>
        <taxon>Eutheria</taxon>
        <taxon>Euarchontoglires</taxon>
        <taxon>Glires</taxon>
        <taxon>Rodentia</taxon>
        <taxon>Sciuromorpha</taxon>
        <taxon>Sciuridae</taxon>
        <taxon>Xerinae</taxon>
        <taxon>Marmotini</taxon>
        <taxon>Marmota</taxon>
    </lineage>
</organism>
<name>A0A5E4AUR5_MARMO</name>
<sequence>MEELYQRFLDGEDSHVTQEDDPFWDPVEVIHLGSAHVWLQSLAYCMKFEEQVEFLNCDGLEEAVLHIHMASCSPTGQAHGEEDVVIDPCELLGKRMDFQIHIVQCLGVKWLKEDAKRGIQMGYYPVP</sequence>